<feature type="domain" description="TIR" evidence="5">
    <location>
        <begin position="42"/>
        <end position="207"/>
    </location>
</feature>
<keyword evidence="3" id="KW-0611">Plant defense</keyword>
<dbReference type="InterPro" id="IPR044974">
    <property type="entry name" value="Disease_R_plants"/>
</dbReference>
<reference evidence="6 7" key="1">
    <citation type="submission" date="2019-01" db="EMBL/GenBank/DDBJ databases">
        <title>Sequencing of cultivated peanut Arachis hypogaea provides insights into genome evolution and oil improvement.</title>
        <authorList>
            <person name="Chen X."/>
        </authorList>
    </citation>
    <scope>NUCLEOTIDE SEQUENCE [LARGE SCALE GENOMIC DNA]</scope>
    <source>
        <strain evidence="7">cv. Fuhuasheng</strain>
        <tissue evidence="6">Leaves</tissue>
    </source>
</reference>
<dbReference type="InterPro" id="IPR058192">
    <property type="entry name" value="WHD_ROQ1-like"/>
</dbReference>
<dbReference type="SUPFAM" id="SSF52200">
    <property type="entry name" value="Toll/Interleukin receptor TIR domain"/>
    <property type="match status" value="1"/>
</dbReference>
<name>A0A444XDD2_ARAHY</name>
<accession>A0A444XDD2</accession>
<dbReference type="Gene3D" id="3.80.10.10">
    <property type="entry name" value="Ribonuclease Inhibitor"/>
    <property type="match status" value="2"/>
</dbReference>
<organism evidence="6 7">
    <name type="scientific">Arachis hypogaea</name>
    <name type="common">Peanut</name>
    <dbReference type="NCBI Taxonomy" id="3818"/>
    <lineage>
        <taxon>Eukaryota</taxon>
        <taxon>Viridiplantae</taxon>
        <taxon>Streptophyta</taxon>
        <taxon>Embryophyta</taxon>
        <taxon>Tracheophyta</taxon>
        <taxon>Spermatophyta</taxon>
        <taxon>Magnoliopsida</taxon>
        <taxon>eudicotyledons</taxon>
        <taxon>Gunneridae</taxon>
        <taxon>Pentapetalae</taxon>
        <taxon>rosids</taxon>
        <taxon>fabids</taxon>
        <taxon>Fabales</taxon>
        <taxon>Fabaceae</taxon>
        <taxon>Papilionoideae</taxon>
        <taxon>50 kb inversion clade</taxon>
        <taxon>dalbergioids sensu lato</taxon>
        <taxon>Dalbergieae</taxon>
        <taxon>Pterocarpus clade</taxon>
        <taxon>Arachis</taxon>
    </lineage>
</organism>
<dbReference type="PRINTS" id="PR00364">
    <property type="entry name" value="DISEASERSIST"/>
</dbReference>
<dbReference type="Pfam" id="PF01582">
    <property type="entry name" value="TIR"/>
    <property type="match status" value="1"/>
</dbReference>
<dbReference type="InterPro" id="IPR002182">
    <property type="entry name" value="NB-ARC"/>
</dbReference>
<dbReference type="SUPFAM" id="SSF52058">
    <property type="entry name" value="L domain-like"/>
    <property type="match status" value="1"/>
</dbReference>
<dbReference type="GO" id="GO:0006952">
    <property type="term" value="P:defense response"/>
    <property type="evidence" value="ECO:0007669"/>
    <property type="project" value="UniProtKB-KW"/>
</dbReference>
<dbReference type="Proteomes" id="UP000289738">
    <property type="component" value="Chromosome B09"/>
</dbReference>
<dbReference type="SUPFAM" id="SSF52540">
    <property type="entry name" value="P-loop containing nucleoside triphosphate hydrolases"/>
    <property type="match status" value="1"/>
</dbReference>
<keyword evidence="2" id="KW-0677">Repeat</keyword>
<dbReference type="SUPFAM" id="SSF46785">
    <property type="entry name" value="Winged helix' DNA-binding domain"/>
    <property type="match status" value="1"/>
</dbReference>
<comment type="caution">
    <text evidence="6">The sequence shown here is derived from an EMBL/GenBank/DDBJ whole genome shotgun (WGS) entry which is preliminary data.</text>
</comment>
<dbReference type="SMART" id="SM00255">
    <property type="entry name" value="TIR"/>
    <property type="match status" value="1"/>
</dbReference>
<dbReference type="Pfam" id="PF00931">
    <property type="entry name" value="NB-ARC"/>
    <property type="match status" value="1"/>
</dbReference>
<dbReference type="FunFam" id="3.40.50.10140:FF:000007">
    <property type="entry name" value="Disease resistance protein (TIR-NBS-LRR class)"/>
    <property type="match status" value="1"/>
</dbReference>
<dbReference type="PROSITE" id="PS50104">
    <property type="entry name" value="TIR"/>
    <property type="match status" value="1"/>
</dbReference>
<evidence type="ECO:0000256" key="1">
    <source>
        <dbReference type="ARBA" id="ARBA00022614"/>
    </source>
</evidence>
<evidence type="ECO:0000256" key="2">
    <source>
        <dbReference type="ARBA" id="ARBA00022737"/>
    </source>
</evidence>
<dbReference type="InterPro" id="IPR042197">
    <property type="entry name" value="Apaf_helical"/>
</dbReference>
<dbReference type="Gene3D" id="3.40.50.300">
    <property type="entry name" value="P-loop containing nucleotide triphosphate hydrolases"/>
    <property type="match status" value="1"/>
</dbReference>
<sequence length="1350" mass="155103">MRTKYFLSYIINCLIHSPQHRGMALSVTAAASSAYSQASVTHQYDVFISFRGEDTRNSFTSHLHSALRRNQIETFIDYRIQKGGAIWNELVEAIRDSNLFLVIFSENYASSRWCLRELVEIMECKKKNENVIVIPVFYRIQPTHVRKQTGTYHTAFDEHERSTDRKEVQQWRTALTEAANLSGFHCDHYRQEAELIDEIVEAIFSNLNNSCYRDELKSPFICNRNYTSVKSLLKFKSEKVLVIGIWGMPGIGKTTIATTLFHECSSEYEGHCFLAFSKNLEEKGLNHICAKLLSQLLNQDLRIDNIRVIHSSIIRKIKHRKVFVVLDDVTNSQIAADLIQLFRSCLSCGSKIILTTRDRNVLTSGGVEEIHEVKEMNFEDSLKLFSHNAFRGSHPKENYYELSTRVVADYAKGIPLALKILGSFLRTKGKSEWDSALRKLRKYPNADIQQVLRLSYDALDDDEKSILLDVACFFHEHEMKMVTRILNSCGFFADIGIKSLSDKSLISIYSYNNEKYIKMHSLIKKMCWKIIHEESSKNCGQQTRLWNAEEVCNIFQRERDIHGVESMIVDMNEITIDPRIIIIALRKMPKLRLLALRGNINMDLEWNRMFVEDFQLPNDLRYIEWDKCPLNFVPSICWPQKLVQLSMRDSNTEKFWNTAQNLPSLEFIDLAHNKRLIECPNLAGATNLKSISLIGCESLQDVDSSIFSLPKIEELHVSYCTSLKRLCSDNCSPSLRGLWATGCSNLEEFSIPMMGDHSKIQLCLPSTALNEVPSTIMHLKNLDDFGFNISYSLEKLPLNCAQTILLMDPIKHEDNTCIILSRILPTPAFLSLKQLAFYKCKSLSELPDNIHLLQSLKVLALDGCHVIKSLPKSIKNLEQLIELWIANCEMLQYIPPLPPSIIYFVAVNCKSLETVSNLTSEPPRKHYTWFRFHNCTKLADHAYEAVLKDLESRIELVANNDGYLHNEANSGNIFFYYYLPSKENIINEWFPDYYSREASIIVEVPPDHKISSCLVGCILISQYQSFNLGDKKVIFGWECYLGKGCNEWEWITTSGNRALLTSYVPDDVIQLEMVSDHKVVWYDGERSNKITEAIKKRRKGTTCNTILKFEFYAHTEDNEEVVIKGCGIRWMHVHVNHERGISPDATHEGYESHDLELEDLESETVRKQRIGKRVHLHCGSKDYCATPHKLHAIGQEKNISEANANVGKICYFLPIRGSKVDDDLFHNGSSQNSISIQLPLSSNFFVFIFYLAPDDDDQNSNLEVKFFARLPNKEEVVIKECGIRWTYTNMEKKSRGSSFKRNRGVFELEAIASPNEEKGFESDDEGEELVPPAKKFKHSLMEVESVENLR</sequence>
<dbReference type="Gene3D" id="1.10.8.430">
    <property type="entry name" value="Helical domain of apoptotic protease-activating factors"/>
    <property type="match status" value="1"/>
</dbReference>
<dbReference type="InterPro" id="IPR035897">
    <property type="entry name" value="Toll_tir_struct_dom_sf"/>
</dbReference>
<evidence type="ECO:0000313" key="6">
    <source>
        <dbReference type="EMBL" id="RYQ87682.1"/>
    </source>
</evidence>
<dbReference type="Pfam" id="PF23282">
    <property type="entry name" value="WHD_ROQ1"/>
    <property type="match status" value="1"/>
</dbReference>
<evidence type="ECO:0000256" key="4">
    <source>
        <dbReference type="ARBA" id="ARBA00023027"/>
    </source>
</evidence>
<dbReference type="GO" id="GO:0007165">
    <property type="term" value="P:signal transduction"/>
    <property type="evidence" value="ECO:0007669"/>
    <property type="project" value="InterPro"/>
</dbReference>
<dbReference type="InterPro" id="IPR036390">
    <property type="entry name" value="WH_DNA-bd_sf"/>
</dbReference>
<dbReference type="PANTHER" id="PTHR11017">
    <property type="entry name" value="LEUCINE-RICH REPEAT-CONTAINING PROTEIN"/>
    <property type="match status" value="1"/>
</dbReference>
<dbReference type="GO" id="GO:0043531">
    <property type="term" value="F:ADP binding"/>
    <property type="evidence" value="ECO:0007669"/>
    <property type="project" value="InterPro"/>
</dbReference>
<keyword evidence="4" id="KW-0520">NAD</keyword>
<evidence type="ECO:0000259" key="5">
    <source>
        <dbReference type="PROSITE" id="PS50104"/>
    </source>
</evidence>
<dbReference type="STRING" id="3818.A0A444XDD2"/>
<dbReference type="PANTHER" id="PTHR11017:SF512">
    <property type="entry name" value="ADP-RIBOSYL CYCLASE_CYCLIC ADP-RIBOSE HYDROLASE"/>
    <property type="match status" value="1"/>
</dbReference>
<proteinExistence type="predicted"/>
<keyword evidence="7" id="KW-1185">Reference proteome</keyword>
<dbReference type="Gene3D" id="3.40.50.10140">
    <property type="entry name" value="Toll/interleukin-1 receptor homology (TIR) domain"/>
    <property type="match status" value="1"/>
</dbReference>
<keyword evidence="1" id="KW-0433">Leucine-rich repeat</keyword>
<dbReference type="InterPro" id="IPR000157">
    <property type="entry name" value="TIR_dom"/>
</dbReference>
<dbReference type="EMBL" id="SDMP01000019">
    <property type="protein sequence ID" value="RYQ87682.1"/>
    <property type="molecule type" value="Genomic_DNA"/>
</dbReference>
<evidence type="ECO:0000256" key="3">
    <source>
        <dbReference type="ARBA" id="ARBA00022821"/>
    </source>
</evidence>
<dbReference type="InterPro" id="IPR032675">
    <property type="entry name" value="LRR_dom_sf"/>
</dbReference>
<dbReference type="InterPro" id="IPR027417">
    <property type="entry name" value="P-loop_NTPase"/>
</dbReference>
<protein>
    <recommendedName>
        <fullName evidence="5">TIR domain-containing protein</fullName>
    </recommendedName>
</protein>
<evidence type="ECO:0000313" key="7">
    <source>
        <dbReference type="Proteomes" id="UP000289738"/>
    </source>
</evidence>
<gene>
    <name evidence="6" type="ORF">Ahy_B09g095210</name>
</gene>